<keyword evidence="5" id="KW-0813">Transport</keyword>
<comment type="subunit">
    <text evidence="3">Interacts with UBC9, RAN, RBM8A, eIF-1A and PAX6.</text>
</comment>
<dbReference type="Proteomes" id="UP001473302">
    <property type="component" value="Unassembled WGS sequence"/>
</dbReference>
<name>A0ABP9YWB5_9FUNG</name>
<dbReference type="EMBL" id="BAABUK010000009">
    <property type="protein sequence ID" value="GAA5811165.1"/>
    <property type="molecule type" value="Genomic_DNA"/>
</dbReference>
<dbReference type="PROSITE" id="PS50166">
    <property type="entry name" value="IMPORTIN_B_NT"/>
    <property type="match status" value="1"/>
</dbReference>
<dbReference type="InterPro" id="IPR013598">
    <property type="entry name" value="Exportin-1/Importin-b-like"/>
</dbReference>
<dbReference type="Pfam" id="PF08389">
    <property type="entry name" value="Xpo1"/>
    <property type="match status" value="1"/>
</dbReference>
<organism evidence="11 12">
    <name type="scientific">Mucor flavus</name>
    <dbReference type="NCBI Taxonomy" id="439312"/>
    <lineage>
        <taxon>Eukaryota</taxon>
        <taxon>Fungi</taxon>
        <taxon>Fungi incertae sedis</taxon>
        <taxon>Mucoromycota</taxon>
        <taxon>Mucoromycotina</taxon>
        <taxon>Mucoromycetes</taxon>
        <taxon>Mucorales</taxon>
        <taxon>Mucorineae</taxon>
        <taxon>Mucoraceae</taxon>
        <taxon>Mucor</taxon>
    </lineage>
</organism>
<feature type="region of interest" description="Disordered" evidence="9">
    <location>
        <begin position="1330"/>
        <end position="1458"/>
    </location>
</feature>
<dbReference type="Pfam" id="PF24140">
    <property type="entry name" value="TPR_TNPO3_IPO13_3rd"/>
    <property type="match status" value="1"/>
</dbReference>
<evidence type="ECO:0000256" key="7">
    <source>
        <dbReference type="ARBA" id="ARBA00022927"/>
    </source>
</evidence>
<evidence type="ECO:0000256" key="5">
    <source>
        <dbReference type="ARBA" id="ARBA00022448"/>
    </source>
</evidence>
<evidence type="ECO:0000256" key="1">
    <source>
        <dbReference type="ARBA" id="ARBA00004123"/>
    </source>
</evidence>
<evidence type="ECO:0000256" key="2">
    <source>
        <dbReference type="ARBA" id="ARBA00007991"/>
    </source>
</evidence>
<dbReference type="SMART" id="SM00913">
    <property type="entry name" value="IBN_N"/>
    <property type="match status" value="1"/>
</dbReference>
<proteinExistence type="inferred from homology"/>
<reference evidence="11 12" key="1">
    <citation type="submission" date="2024-04" db="EMBL/GenBank/DDBJ databases">
        <title>genome sequences of Mucor flavus KT1a and Helicostylum pulchrum KT1b strains isolated from the surface of a dry-aged beef.</title>
        <authorList>
            <person name="Toyotome T."/>
            <person name="Hosono M."/>
            <person name="Torimaru M."/>
            <person name="Fukuda K."/>
            <person name="Mikami N."/>
        </authorList>
    </citation>
    <scope>NUCLEOTIDE SEQUENCE [LARGE SCALE GENOMIC DNA]</scope>
    <source>
        <strain evidence="11 12">KT1a</strain>
    </source>
</reference>
<dbReference type="Pfam" id="PF18806">
    <property type="entry name" value="Importin_rep_3"/>
    <property type="match status" value="1"/>
</dbReference>
<evidence type="ECO:0000313" key="12">
    <source>
        <dbReference type="Proteomes" id="UP001473302"/>
    </source>
</evidence>
<dbReference type="Pfam" id="PF18773">
    <property type="entry name" value="Importin_rep"/>
    <property type="match status" value="1"/>
</dbReference>
<feature type="compositionally biased region" description="Low complexity" evidence="9">
    <location>
        <begin position="1364"/>
        <end position="1388"/>
    </location>
</feature>
<evidence type="ECO:0000256" key="4">
    <source>
        <dbReference type="ARBA" id="ARBA00016020"/>
    </source>
</evidence>
<feature type="compositionally biased region" description="Low complexity" evidence="9">
    <location>
        <begin position="1405"/>
        <end position="1415"/>
    </location>
</feature>
<comment type="subcellular location">
    <subcellularLocation>
        <location evidence="1">Nucleus</location>
    </subcellularLocation>
</comment>
<dbReference type="InterPro" id="IPR040709">
    <property type="entry name" value="Importin_rep_1"/>
</dbReference>
<dbReference type="InterPro" id="IPR016024">
    <property type="entry name" value="ARM-type_fold"/>
</dbReference>
<protein>
    <recommendedName>
        <fullName evidence="4">Importin-13</fullName>
    </recommendedName>
</protein>
<dbReference type="InterPro" id="IPR011989">
    <property type="entry name" value="ARM-like"/>
</dbReference>
<gene>
    <name evidence="11" type="ORF">MFLAVUS_004595</name>
</gene>
<comment type="similarity">
    <text evidence="2">Belongs to the importin beta family.</text>
</comment>
<dbReference type="InterPro" id="IPR001494">
    <property type="entry name" value="Importin-beta_N"/>
</dbReference>
<evidence type="ECO:0000256" key="3">
    <source>
        <dbReference type="ARBA" id="ARBA00011422"/>
    </source>
</evidence>
<dbReference type="Gene3D" id="1.25.10.10">
    <property type="entry name" value="Leucine-rich Repeat Variant"/>
    <property type="match status" value="1"/>
</dbReference>
<dbReference type="InterPro" id="IPR051345">
    <property type="entry name" value="Importin_beta-like_NTR"/>
</dbReference>
<sequence length="1545" mass="174289">MESPVQVERLIGQLYSSSDANITKLIQEQLQSLQKQPYAWEIASQLLASQSEQCRFFGAHTFQVKIARDWDTLPEDRVDWLRDELLGWIVRLCGGPVFVTTKLCLALIAYSFHTVPDRWPHFITATVDALQVGSQVYGVPNEPIQLAILEFFTLVPEEVANANIMGGKKLQLIGEIKESIPLVLSKLSEFLFSNTDVFIQKKAMRCLQSWIQYGFDLEAAYPLLQKVMSLLGDEVLFEPAVEVLLESMQQASWTRYQTYRNDLLACFTSDDMKLKFTVSIAEEDEETGKLLAKLFTGFGETYTDYIATQLAEPKLNDLMSMIIQLTGYQGYFPVDQEVSEIPLNFWYMLQETLFDESILPVNETDKWRMECGQTAMAMYRELVKILIKNARYPVEDVWNTWDKDVKDKFKIWRRDLGDTMINPYYVLREEMLSILLDHSLYIITQWSSLPFPSQDLEATLFCLKSISEEIPPTEDQHIAKFFAQNVLGGIREDSSVRLKNTVLLLIGSLSEWLKVHPQFLGSVMNYIAPCLSDLQLAPAASSAFADICDACREHLVDELNSLMHVYAAMANSNIKSNIMQKVVESVAGVIQVLPPDRAMSPLMTLTGDILQGISKAMESDRSQARDAVLVQLHYLAACCRGIQSPNDDYQSLTERNSVYDSYASGRMAQSYSTVEGFNEITFAIRESSIQIASAWGTDEDIAKALSHFLELGMKSTSPLLSLNFGDLASLLESSYGLAPFSCWLDTASFMMTVYGGQTTHFERLRDLLFKLTTKTLEFIQDTEAMEHYPDVVDSYFGLISRTIRRCPLAFYQLPQNMIHTIFMFVIAGMGLQERLALKSALNFMADFVSQDYEEGSEIAKIVDTMMINMGMQIMEQLLMGIGGRVPRSFLGPLIDVLYKMIGKYMQPCRQWLHTLLATDGFPSFLVTPNDKETFLKGVLGTRSLKRFKENINSFSIKCRGLGNTSFGIKSPITAKHVVPSHNPIQLAAISNYKLAQLTFAPPDLHSLRKTAVIKNMLHVVYTSTPPEWLQQMTRWQYFTPESLEEMTQEGLEEIFAQYAQTIEAFRPIKPIFQYEDEIFEDEDDGQGDDLWIAEEENETVAPVIDPTTATAATTTAAAKANNNSNLDSIFSQPNATLSNESVEFAIVRAPSPLSEKPLPANPVINDDTAKQARRKSGFGKNRLSWTSDTGITSSVVSQNLANEIMSLFDMDFSIDIKVDTAPKLPELPFKPRRRSQQRQSQDMLTSLIPAFEKIALENSFQLFSPANNDVLPQKPKPILVIRSVPQRSSSLKHRQELLSPPATPDSPVDKSLTKKKSLLRLASLITTVKKHHHLPASPEPSPIIQHQQQHQHQQQSYFSEPVITTTPRKTSTSTVDSTSSSSWSFVSDNEYKVPQKPLPQPPSSPDLIPTTTTTTINDTRARTSPKKKRRSVMEKTMSKRKSNHGLKPLYDVPSPEEKGLSRSKSAFIKIGNNLKAKKAKQIRRTSSAKDILDPHQPLYTGEHYHTTNDVNQLYGSSEENVSTNSFVKRMASFNWRIKSRKTVEA</sequence>
<dbReference type="PANTHER" id="PTHR12363">
    <property type="entry name" value="TRANSPORTIN 3 AND IMPORTIN 13"/>
    <property type="match status" value="1"/>
</dbReference>
<keyword evidence="7" id="KW-0653">Protein transport</keyword>
<dbReference type="Pfam" id="PF03810">
    <property type="entry name" value="IBN_N"/>
    <property type="match status" value="1"/>
</dbReference>
<dbReference type="InterPro" id="IPR057941">
    <property type="entry name" value="TPR_TNPO3_IPO13_2nd"/>
</dbReference>
<dbReference type="InterPro" id="IPR057942">
    <property type="entry name" value="TPR_TNPO3_IPO13_3rd"/>
</dbReference>
<evidence type="ECO:0000256" key="6">
    <source>
        <dbReference type="ARBA" id="ARBA00022737"/>
    </source>
</evidence>
<evidence type="ECO:0000313" key="11">
    <source>
        <dbReference type="EMBL" id="GAA5811165.1"/>
    </source>
</evidence>
<dbReference type="Pfam" id="PF24138">
    <property type="entry name" value="TPR_TNPO3_IPO13_2nd"/>
    <property type="match status" value="1"/>
</dbReference>
<evidence type="ECO:0000256" key="9">
    <source>
        <dbReference type="SAM" id="MobiDB-lite"/>
    </source>
</evidence>
<accession>A0ABP9YWB5</accession>
<keyword evidence="12" id="KW-1185">Reference proteome</keyword>
<evidence type="ECO:0000256" key="8">
    <source>
        <dbReference type="ARBA" id="ARBA00023242"/>
    </source>
</evidence>
<evidence type="ECO:0000259" key="10">
    <source>
        <dbReference type="PROSITE" id="PS50166"/>
    </source>
</evidence>
<dbReference type="PANTHER" id="PTHR12363:SF33">
    <property type="entry name" value="IMPORTIN-13"/>
    <property type="match status" value="1"/>
</dbReference>
<dbReference type="SUPFAM" id="SSF48371">
    <property type="entry name" value="ARM repeat"/>
    <property type="match status" value="1"/>
</dbReference>
<keyword evidence="6" id="KW-0677">Repeat</keyword>
<feature type="compositionally biased region" description="Low complexity" evidence="9">
    <location>
        <begin position="1345"/>
        <end position="1355"/>
    </location>
</feature>
<feature type="domain" description="Importin N-terminal" evidence="10">
    <location>
        <begin position="26"/>
        <end position="91"/>
    </location>
</feature>
<dbReference type="InterPro" id="IPR040520">
    <property type="entry name" value="Importin_rep_3"/>
</dbReference>
<keyword evidence="8" id="KW-0539">Nucleus</keyword>
<comment type="caution">
    <text evidence="11">The sequence shown here is derived from an EMBL/GenBank/DDBJ whole genome shotgun (WGS) entry which is preliminary data.</text>
</comment>
<feature type="region of interest" description="Disordered" evidence="9">
    <location>
        <begin position="1291"/>
        <end position="1311"/>
    </location>
</feature>